<evidence type="ECO:0000313" key="4">
    <source>
        <dbReference type="EMBL" id="MBU5668394.1"/>
    </source>
</evidence>
<proteinExistence type="predicted"/>
<reference evidence="4 5" key="1">
    <citation type="submission" date="2021-06" db="EMBL/GenBank/DDBJ databases">
        <authorList>
            <person name="Sun Q."/>
            <person name="Li D."/>
        </authorList>
    </citation>
    <scope>NUCLEOTIDE SEQUENCE [LARGE SCALE GENOMIC DNA]</scope>
    <source>
        <strain evidence="4 5">MSJ-1</strain>
    </source>
</reference>
<dbReference type="PANTHER" id="PTHR46558:SF13">
    <property type="entry name" value="HTH-TYPE TRANSCRIPTIONAL REGULATOR IMMR"/>
    <property type="match status" value="1"/>
</dbReference>
<dbReference type="SMART" id="SM00530">
    <property type="entry name" value="HTH_XRE"/>
    <property type="match status" value="1"/>
</dbReference>
<dbReference type="EMBL" id="JAHLQO010000001">
    <property type="protein sequence ID" value="MBU5668394.1"/>
    <property type="molecule type" value="Genomic_DNA"/>
</dbReference>
<protein>
    <submittedName>
        <fullName evidence="4">Helix-turn-helix domain-containing protein</fullName>
    </submittedName>
</protein>
<organism evidence="4 5">
    <name type="scientific">Peptoniphilus ovalis</name>
    <dbReference type="NCBI Taxonomy" id="2841503"/>
    <lineage>
        <taxon>Bacteria</taxon>
        <taxon>Bacillati</taxon>
        <taxon>Bacillota</taxon>
        <taxon>Tissierellia</taxon>
        <taxon>Tissierellales</taxon>
        <taxon>Peptoniphilaceae</taxon>
        <taxon>Peptoniphilus</taxon>
    </lineage>
</organism>
<dbReference type="CDD" id="cd00093">
    <property type="entry name" value="HTH_XRE"/>
    <property type="match status" value="1"/>
</dbReference>
<keyword evidence="2" id="KW-0812">Transmembrane</keyword>
<keyword evidence="2" id="KW-0472">Membrane</keyword>
<evidence type="ECO:0000313" key="5">
    <source>
        <dbReference type="Proteomes" id="UP000783742"/>
    </source>
</evidence>
<sequence>MYGEKIRDLRKSHRLSQEDLAQKLDVTRQAISKWEMNKADPTNRNLKELSDVFNVDIAYFIGESFENNEDDKEKLDLKKEGKNFFFWMISAFIGFVFFAAYYFLVMPEFFGVNPMEMPYLLITIYMIIALISFPQAYDYVGDKLEDLDYNLFSKVVLPIVYIISPFIVVNKIVKSFI</sequence>
<dbReference type="PROSITE" id="PS50943">
    <property type="entry name" value="HTH_CROC1"/>
    <property type="match status" value="1"/>
</dbReference>
<feature type="transmembrane region" description="Helical" evidence="2">
    <location>
        <begin position="149"/>
        <end position="169"/>
    </location>
</feature>
<feature type="transmembrane region" description="Helical" evidence="2">
    <location>
        <begin position="84"/>
        <end position="105"/>
    </location>
</feature>
<dbReference type="PANTHER" id="PTHR46558">
    <property type="entry name" value="TRACRIPTIONAL REGULATORY PROTEIN-RELATED-RELATED"/>
    <property type="match status" value="1"/>
</dbReference>
<keyword evidence="5" id="KW-1185">Reference proteome</keyword>
<dbReference type="InterPro" id="IPR001387">
    <property type="entry name" value="Cro/C1-type_HTH"/>
</dbReference>
<feature type="transmembrane region" description="Helical" evidence="2">
    <location>
        <begin position="117"/>
        <end position="137"/>
    </location>
</feature>
<dbReference type="Proteomes" id="UP000783742">
    <property type="component" value="Unassembled WGS sequence"/>
</dbReference>
<name>A0ABS6FDY8_9FIRM</name>
<evidence type="ECO:0000256" key="2">
    <source>
        <dbReference type="SAM" id="Phobius"/>
    </source>
</evidence>
<evidence type="ECO:0000259" key="3">
    <source>
        <dbReference type="PROSITE" id="PS50943"/>
    </source>
</evidence>
<evidence type="ECO:0000256" key="1">
    <source>
        <dbReference type="ARBA" id="ARBA00023125"/>
    </source>
</evidence>
<keyword evidence="2" id="KW-1133">Transmembrane helix</keyword>
<gene>
    <name evidence="4" type="ORF">KQI68_00920</name>
</gene>
<comment type="caution">
    <text evidence="4">The sequence shown here is derived from an EMBL/GenBank/DDBJ whole genome shotgun (WGS) entry which is preliminary data.</text>
</comment>
<accession>A0ABS6FDY8</accession>
<keyword evidence="1" id="KW-0238">DNA-binding</keyword>
<dbReference type="Pfam" id="PF01381">
    <property type="entry name" value="HTH_3"/>
    <property type="match status" value="1"/>
</dbReference>
<feature type="domain" description="HTH cro/C1-type" evidence="3">
    <location>
        <begin position="6"/>
        <end position="60"/>
    </location>
</feature>
<dbReference type="RefSeq" id="WP_216548118.1">
    <property type="nucleotide sequence ID" value="NZ_JAHLQO010000001.1"/>
</dbReference>